<evidence type="ECO:0000313" key="3">
    <source>
        <dbReference type="EMBL" id="SCU72484.1"/>
    </source>
</evidence>
<keyword evidence="2" id="KW-0812">Transmembrane</keyword>
<name>A0A1G4IJG1_TRYEQ</name>
<accession>A0A1G4IJG1</accession>
<feature type="compositionally biased region" description="Basic and acidic residues" evidence="1">
    <location>
        <begin position="84"/>
        <end position="103"/>
    </location>
</feature>
<gene>
    <name evidence="3" type="ORF">TEOVI_000406100</name>
</gene>
<organism evidence="3 4">
    <name type="scientific">Trypanosoma equiperdum</name>
    <dbReference type="NCBI Taxonomy" id="5694"/>
    <lineage>
        <taxon>Eukaryota</taxon>
        <taxon>Discoba</taxon>
        <taxon>Euglenozoa</taxon>
        <taxon>Kinetoplastea</taxon>
        <taxon>Metakinetoplastina</taxon>
        <taxon>Trypanosomatida</taxon>
        <taxon>Trypanosomatidae</taxon>
        <taxon>Trypanosoma</taxon>
    </lineage>
</organism>
<proteinExistence type="predicted"/>
<keyword evidence="2" id="KW-0472">Membrane</keyword>
<dbReference type="GeneID" id="92378001"/>
<dbReference type="RefSeq" id="XP_067082976.1">
    <property type="nucleotide sequence ID" value="XM_067226875.1"/>
</dbReference>
<dbReference type="AlphaFoldDB" id="A0A1G4IJG1"/>
<sequence>MLDHTIAIGAALFALALVYFVFRSIARTDVTTISHMKQSKLVSRPSKTKKPKERKDRREDERYQREMDALIAREVARENVSMRSDTHKPQPKLLEEVQKDTSRRPKTPTSLSTAAVEKQAKIDKESGFQPVVNQRKERQQQQHQQQQTSAPKPMLVNEALERKLNHFFSNLNRKEKLTRLSQPEENPTASKGATIIVRKDIANARSWQQQQQ</sequence>
<dbReference type="Proteomes" id="UP000195570">
    <property type="component" value="Unassembled WGS sequence"/>
</dbReference>
<dbReference type="VEuPathDB" id="TriTrypDB:TEOVI_000406100"/>
<reference evidence="3" key="1">
    <citation type="submission" date="2016-09" db="EMBL/GenBank/DDBJ databases">
        <authorList>
            <person name="Hebert L."/>
            <person name="Moumen B."/>
        </authorList>
    </citation>
    <scope>NUCLEOTIDE SEQUENCE [LARGE SCALE GENOMIC DNA]</scope>
    <source>
        <strain evidence="3">OVI</strain>
    </source>
</reference>
<feature type="compositionally biased region" description="Polar residues" evidence="1">
    <location>
        <begin position="179"/>
        <end position="191"/>
    </location>
</feature>
<protein>
    <submittedName>
        <fullName evidence="3">Uncharacterized protein</fullName>
    </submittedName>
</protein>
<dbReference type="EMBL" id="CZPT02001873">
    <property type="protein sequence ID" value="SCU72484.1"/>
    <property type="molecule type" value="Genomic_DNA"/>
</dbReference>
<feature type="transmembrane region" description="Helical" evidence="2">
    <location>
        <begin position="6"/>
        <end position="26"/>
    </location>
</feature>
<feature type="region of interest" description="Disordered" evidence="1">
    <location>
        <begin position="36"/>
        <end position="154"/>
    </location>
</feature>
<feature type="compositionally biased region" description="Basic and acidic residues" evidence="1">
    <location>
        <begin position="53"/>
        <end position="68"/>
    </location>
</feature>
<evidence type="ECO:0000313" key="4">
    <source>
        <dbReference type="Proteomes" id="UP000195570"/>
    </source>
</evidence>
<feature type="region of interest" description="Disordered" evidence="1">
    <location>
        <begin position="175"/>
        <end position="196"/>
    </location>
</feature>
<evidence type="ECO:0000256" key="1">
    <source>
        <dbReference type="SAM" id="MobiDB-lite"/>
    </source>
</evidence>
<keyword evidence="2" id="KW-1133">Transmembrane helix</keyword>
<comment type="caution">
    <text evidence="3">The sequence shown here is derived from an EMBL/GenBank/DDBJ whole genome shotgun (WGS) entry which is preliminary data.</text>
</comment>
<keyword evidence="4" id="KW-1185">Reference proteome</keyword>
<evidence type="ECO:0000256" key="2">
    <source>
        <dbReference type="SAM" id="Phobius"/>
    </source>
</evidence>